<name>A0A1U7J7W0_9CYAN</name>
<proteinExistence type="predicted"/>
<protein>
    <recommendedName>
        <fullName evidence="1">Methyltransferase type 11 domain-containing protein</fullName>
    </recommendedName>
</protein>
<feature type="domain" description="Methyltransferase type 11" evidence="1">
    <location>
        <begin position="58"/>
        <end position="157"/>
    </location>
</feature>
<dbReference type="STRING" id="549789.NIES30_06120"/>
<keyword evidence="3" id="KW-1185">Reference proteome</keyword>
<dbReference type="AlphaFoldDB" id="A0A1U7J7W0"/>
<dbReference type="Pfam" id="PF08241">
    <property type="entry name" value="Methyltransf_11"/>
    <property type="match status" value="1"/>
</dbReference>
<dbReference type="Proteomes" id="UP000185557">
    <property type="component" value="Unassembled WGS sequence"/>
</dbReference>
<dbReference type="PANTHER" id="PTHR43591">
    <property type="entry name" value="METHYLTRANSFERASE"/>
    <property type="match status" value="1"/>
</dbReference>
<evidence type="ECO:0000313" key="3">
    <source>
        <dbReference type="Proteomes" id="UP000185557"/>
    </source>
</evidence>
<sequence length="263" mass="29981">MIQWFEERTFATEAESKTMAAPSVIEPFGAPRSLPRMLFDFAILTACITPKNPELPLLDFGAGTGWITELLGRMGKRVVAFDIHSNLEICLRNRIDADRRLISQHIGFEQGDGHQMPFADRSFSNLLCYDTLHHMHSYPKVFGEFFRVLAPGGRAIFVEPGARHSQSPDTIAFLEQQKAHDPTWIERDVVLEEIDEIARQAGLTGLTIVPIPHPDNLVTFDIETWSQFRGVTPSPEKTMARERFCDHLAHLNYNDRVVFYTER</sequence>
<dbReference type="GO" id="GO:0008757">
    <property type="term" value="F:S-adenosylmethionine-dependent methyltransferase activity"/>
    <property type="evidence" value="ECO:0007669"/>
    <property type="project" value="InterPro"/>
</dbReference>
<accession>A0A1U7J7W0</accession>
<dbReference type="Gene3D" id="3.40.50.150">
    <property type="entry name" value="Vaccinia Virus protein VP39"/>
    <property type="match status" value="1"/>
</dbReference>
<reference evidence="2 3" key="1">
    <citation type="submission" date="2016-11" db="EMBL/GenBank/DDBJ databases">
        <title>Draft Genome Sequences of Nine Cyanobacterial Strains from Diverse Habitats.</title>
        <authorList>
            <person name="Zhu T."/>
            <person name="Hou S."/>
            <person name="Lu X."/>
            <person name="Hess W.R."/>
        </authorList>
    </citation>
    <scope>NUCLEOTIDE SEQUENCE [LARGE SCALE GENOMIC DNA]</scope>
    <source>
        <strain evidence="2 3">NIES-30</strain>
    </source>
</reference>
<dbReference type="CDD" id="cd02440">
    <property type="entry name" value="AdoMet_MTases"/>
    <property type="match status" value="1"/>
</dbReference>
<dbReference type="OrthoDB" id="421066at2"/>
<comment type="caution">
    <text evidence="2">The sequence shown here is derived from an EMBL/GenBank/DDBJ whole genome shotgun (WGS) entry which is preliminary data.</text>
</comment>
<gene>
    <name evidence="2" type="ORF">NIES30_06120</name>
</gene>
<dbReference type="InterPro" id="IPR029063">
    <property type="entry name" value="SAM-dependent_MTases_sf"/>
</dbReference>
<dbReference type="SUPFAM" id="SSF53335">
    <property type="entry name" value="S-adenosyl-L-methionine-dependent methyltransferases"/>
    <property type="match status" value="1"/>
</dbReference>
<organism evidence="2 3">
    <name type="scientific">Phormidium tenue NIES-30</name>
    <dbReference type="NCBI Taxonomy" id="549789"/>
    <lineage>
        <taxon>Bacteria</taxon>
        <taxon>Bacillati</taxon>
        <taxon>Cyanobacteriota</taxon>
        <taxon>Cyanophyceae</taxon>
        <taxon>Oscillatoriophycideae</taxon>
        <taxon>Oscillatoriales</taxon>
        <taxon>Oscillatoriaceae</taxon>
        <taxon>Phormidium</taxon>
    </lineage>
</organism>
<dbReference type="InterPro" id="IPR013216">
    <property type="entry name" value="Methyltransf_11"/>
</dbReference>
<evidence type="ECO:0000313" key="2">
    <source>
        <dbReference type="EMBL" id="OKH49423.1"/>
    </source>
</evidence>
<dbReference type="EMBL" id="MRCG01000003">
    <property type="protein sequence ID" value="OKH49423.1"/>
    <property type="molecule type" value="Genomic_DNA"/>
</dbReference>
<evidence type="ECO:0000259" key="1">
    <source>
        <dbReference type="Pfam" id="PF08241"/>
    </source>
</evidence>
<dbReference type="RefSeq" id="WP_073607530.1">
    <property type="nucleotide sequence ID" value="NZ_MRCG01000003.1"/>
</dbReference>